<evidence type="ECO:0000313" key="2">
    <source>
        <dbReference type="EMBL" id="KAK0642045.1"/>
    </source>
</evidence>
<dbReference type="EMBL" id="JAULSV010000006">
    <property type="protein sequence ID" value="KAK0642045.1"/>
    <property type="molecule type" value="Genomic_DNA"/>
</dbReference>
<sequence>MPFFSLMGEYPLEVSTPADLRQEPQRPVYYSCFGESVFEVPARDALGSATLSEDESPARLQQGPKVRFVQGSRVSPSPENPLDTPSDQDSPVSSAGMPKYPLDNPPFPPRKRIRCGTPYPGRATIPDGDVVDLTSGSSPLTSPPSSLGDMDIADSPAWKTFYAQSPVDPCSPVVGEAHLAALPSCKNVFEAGQYRDRIEDWQLAHVYYTGWWPTDPGLMAPHNRGDLRVPTLAFVEVFVLGEDDDAAAGASKRPSSYFTSSLPMEEQRKLSQKSQRHTQPRHPPFYPAKQYSTIPSPDEVAKKLQDLIVKDKEREAKGYPPSDPSDSATRGVYGYRGYYDAPDEDWAETMKDFNERYGSTKFKFAGGWA</sequence>
<name>A0AA39XZV4_9PEZI</name>
<dbReference type="AlphaFoldDB" id="A0AA39XZV4"/>
<feature type="compositionally biased region" description="Polar residues" evidence="1">
    <location>
        <begin position="72"/>
        <end position="93"/>
    </location>
</feature>
<comment type="caution">
    <text evidence="2">The sequence shown here is derived from an EMBL/GenBank/DDBJ whole genome shotgun (WGS) entry which is preliminary data.</text>
</comment>
<organism evidence="2 3">
    <name type="scientific">Cercophora newfieldiana</name>
    <dbReference type="NCBI Taxonomy" id="92897"/>
    <lineage>
        <taxon>Eukaryota</taxon>
        <taxon>Fungi</taxon>
        <taxon>Dikarya</taxon>
        <taxon>Ascomycota</taxon>
        <taxon>Pezizomycotina</taxon>
        <taxon>Sordariomycetes</taxon>
        <taxon>Sordariomycetidae</taxon>
        <taxon>Sordariales</taxon>
        <taxon>Lasiosphaeriaceae</taxon>
        <taxon>Cercophora</taxon>
    </lineage>
</organism>
<protein>
    <submittedName>
        <fullName evidence="2">Uncharacterized protein</fullName>
    </submittedName>
</protein>
<feature type="compositionally biased region" description="Polar residues" evidence="1">
    <location>
        <begin position="253"/>
        <end position="262"/>
    </location>
</feature>
<feature type="compositionally biased region" description="Basic residues" evidence="1">
    <location>
        <begin position="270"/>
        <end position="280"/>
    </location>
</feature>
<evidence type="ECO:0000256" key="1">
    <source>
        <dbReference type="SAM" id="MobiDB-lite"/>
    </source>
</evidence>
<evidence type="ECO:0000313" key="3">
    <source>
        <dbReference type="Proteomes" id="UP001174936"/>
    </source>
</evidence>
<accession>A0AA39XZV4</accession>
<reference evidence="2" key="1">
    <citation type="submission" date="2023-06" db="EMBL/GenBank/DDBJ databases">
        <title>Genome-scale phylogeny and comparative genomics of the fungal order Sordariales.</title>
        <authorList>
            <consortium name="Lawrence Berkeley National Laboratory"/>
            <person name="Hensen N."/>
            <person name="Bonometti L."/>
            <person name="Westerberg I."/>
            <person name="Brannstrom I.O."/>
            <person name="Guillou S."/>
            <person name="Cros-Aarteil S."/>
            <person name="Calhoun S."/>
            <person name="Haridas S."/>
            <person name="Kuo A."/>
            <person name="Mondo S."/>
            <person name="Pangilinan J."/>
            <person name="Riley R."/>
            <person name="Labutti K."/>
            <person name="Andreopoulos B."/>
            <person name="Lipzen A."/>
            <person name="Chen C."/>
            <person name="Yanf M."/>
            <person name="Daum C."/>
            <person name="Ng V."/>
            <person name="Clum A."/>
            <person name="Steindorff A."/>
            <person name="Ohm R."/>
            <person name="Martin F."/>
            <person name="Silar P."/>
            <person name="Natvig D."/>
            <person name="Lalanne C."/>
            <person name="Gautier V."/>
            <person name="Ament-Velasquez S.L."/>
            <person name="Kruys A."/>
            <person name="Hutchinson M.I."/>
            <person name="Powell A.J."/>
            <person name="Barry K."/>
            <person name="Miller A.N."/>
            <person name="Grigoriev I.V."/>
            <person name="Debuchy R."/>
            <person name="Gladieux P."/>
            <person name="Thoren M.H."/>
            <person name="Johannesson H."/>
        </authorList>
    </citation>
    <scope>NUCLEOTIDE SEQUENCE</scope>
    <source>
        <strain evidence="2">SMH2532-1</strain>
    </source>
</reference>
<feature type="region of interest" description="Disordered" evidence="1">
    <location>
        <begin position="247"/>
        <end position="292"/>
    </location>
</feature>
<dbReference type="Proteomes" id="UP001174936">
    <property type="component" value="Unassembled WGS sequence"/>
</dbReference>
<proteinExistence type="predicted"/>
<feature type="region of interest" description="Disordered" evidence="1">
    <location>
        <begin position="311"/>
        <end position="332"/>
    </location>
</feature>
<keyword evidence="3" id="KW-1185">Reference proteome</keyword>
<gene>
    <name evidence="2" type="ORF">B0T16DRAFT_462062</name>
</gene>
<feature type="region of interest" description="Disordered" evidence="1">
    <location>
        <begin position="48"/>
        <end position="112"/>
    </location>
</feature>